<dbReference type="RefSeq" id="XP_046040747.1">
    <property type="nucleotide sequence ID" value="XM_046194677.1"/>
</dbReference>
<reference evidence="1" key="1">
    <citation type="journal article" date="2021" name="Nat. Commun.">
        <title>Genetic determinants of endophytism in the Arabidopsis root mycobiome.</title>
        <authorList>
            <person name="Mesny F."/>
            <person name="Miyauchi S."/>
            <person name="Thiergart T."/>
            <person name="Pickel B."/>
            <person name="Atanasova L."/>
            <person name="Karlsson M."/>
            <person name="Huettel B."/>
            <person name="Barry K.W."/>
            <person name="Haridas S."/>
            <person name="Chen C."/>
            <person name="Bauer D."/>
            <person name="Andreopoulos W."/>
            <person name="Pangilinan J."/>
            <person name="LaButti K."/>
            <person name="Riley R."/>
            <person name="Lipzen A."/>
            <person name="Clum A."/>
            <person name="Drula E."/>
            <person name="Henrissat B."/>
            <person name="Kohler A."/>
            <person name="Grigoriev I.V."/>
            <person name="Martin F.M."/>
            <person name="Hacquard S."/>
        </authorList>
    </citation>
    <scope>NUCLEOTIDE SEQUENCE</scope>
    <source>
        <strain evidence="1">MPI-CAGE-AT-0023</strain>
    </source>
</reference>
<proteinExistence type="predicted"/>
<comment type="caution">
    <text evidence="1">The sequence shown here is derived from an EMBL/GenBank/DDBJ whole genome shotgun (WGS) entry which is preliminary data.</text>
</comment>
<dbReference type="OrthoDB" id="2943660at2759"/>
<dbReference type="GeneID" id="70224631"/>
<accession>A0A9P9FVZ0</accession>
<dbReference type="Proteomes" id="UP000720189">
    <property type="component" value="Unassembled WGS sequence"/>
</dbReference>
<organism evidence="1 2">
    <name type="scientific">Fusarium redolens</name>
    <dbReference type="NCBI Taxonomy" id="48865"/>
    <lineage>
        <taxon>Eukaryota</taxon>
        <taxon>Fungi</taxon>
        <taxon>Dikarya</taxon>
        <taxon>Ascomycota</taxon>
        <taxon>Pezizomycotina</taxon>
        <taxon>Sordariomycetes</taxon>
        <taxon>Hypocreomycetidae</taxon>
        <taxon>Hypocreales</taxon>
        <taxon>Nectriaceae</taxon>
        <taxon>Fusarium</taxon>
        <taxon>Fusarium redolens species complex</taxon>
    </lineage>
</organism>
<keyword evidence="2" id="KW-1185">Reference proteome</keyword>
<dbReference type="EMBL" id="JAGMUX010000045">
    <property type="protein sequence ID" value="KAH7203093.1"/>
    <property type="molecule type" value="Genomic_DNA"/>
</dbReference>
<evidence type="ECO:0000313" key="2">
    <source>
        <dbReference type="Proteomes" id="UP000720189"/>
    </source>
</evidence>
<dbReference type="AlphaFoldDB" id="A0A9P9FVZ0"/>
<sequence length="87" mass="9919">MCKRCIETTTVCIYRTDEKEKKISALESRNSEVITELEELRELYALIHSRSTEEAQEIFNCIRKNSNPIGVLQMAKASDLLLQGTSP</sequence>
<protein>
    <submittedName>
        <fullName evidence="1">Uncharacterized protein</fullName>
    </submittedName>
</protein>
<name>A0A9P9FVZ0_FUSRE</name>
<gene>
    <name evidence="1" type="ORF">BKA55DRAFT_587568</name>
</gene>
<evidence type="ECO:0000313" key="1">
    <source>
        <dbReference type="EMBL" id="KAH7203093.1"/>
    </source>
</evidence>